<name>A0ABU6YPR6_9FABA</name>
<accession>A0ABU6YPR6</accession>
<feature type="region of interest" description="Disordered" evidence="1">
    <location>
        <begin position="1"/>
        <end position="68"/>
    </location>
</feature>
<keyword evidence="3" id="KW-1185">Reference proteome</keyword>
<proteinExistence type="predicted"/>
<feature type="compositionally biased region" description="Basic and acidic residues" evidence="1">
    <location>
        <begin position="1"/>
        <end position="11"/>
    </location>
</feature>
<organism evidence="2 3">
    <name type="scientific">Stylosanthes scabra</name>
    <dbReference type="NCBI Taxonomy" id="79078"/>
    <lineage>
        <taxon>Eukaryota</taxon>
        <taxon>Viridiplantae</taxon>
        <taxon>Streptophyta</taxon>
        <taxon>Embryophyta</taxon>
        <taxon>Tracheophyta</taxon>
        <taxon>Spermatophyta</taxon>
        <taxon>Magnoliopsida</taxon>
        <taxon>eudicotyledons</taxon>
        <taxon>Gunneridae</taxon>
        <taxon>Pentapetalae</taxon>
        <taxon>rosids</taxon>
        <taxon>fabids</taxon>
        <taxon>Fabales</taxon>
        <taxon>Fabaceae</taxon>
        <taxon>Papilionoideae</taxon>
        <taxon>50 kb inversion clade</taxon>
        <taxon>dalbergioids sensu lato</taxon>
        <taxon>Dalbergieae</taxon>
        <taxon>Pterocarpus clade</taxon>
        <taxon>Stylosanthes</taxon>
    </lineage>
</organism>
<sequence>MRDRRWKETKKTTRTGSKVEALQPMTSDGGSRNKDQQLGWRRGSSGSSSREDGATRLNSGDVARSELG</sequence>
<protein>
    <submittedName>
        <fullName evidence="2">Uncharacterized protein</fullName>
    </submittedName>
</protein>
<reference evidence="2 3" key="1">
    <citation type="journal article" date="2023" name="Plants (Basel)">
        <title>Bridging the Gap: Combining Genomics and Transcriptomics Approaches to Understand Stylosanthes scabra, an Orphan Legume from the Brazilian Caatinga.</title>
        <authorList>
            <person name="Ferreira-Neto J.R.C."/>
            <person name="da Silva M.D."/>
            <person name="Binneck E."/>
            <person name="de Melo N.F."/>
            <person name="da Silva R.H."/>
            <person name="de Melo A.L.T.M."/>
            <person name="Pandolfi V."/>
            <person name="Bustamante F.O."/>
            <person name="Brasileiro-Vidal A.C."/>
            <person name="Benko-Iseppon A.M."/>
        </authorList>
    </citation>
    <scope>NUCLEOTIDE SEQUENCE [LARGE SCALE GENOMIC DNA]</scope>
    <source>
        <tissue evidence="2">Leaves</tissue>
    </source>
</reference>
<comment type="caution">
    <text evidence="2">The sequence shown here is derived from an EMBL/GenBank/DDBJ whole genome shotgun (WGS) entry which is preliminary data.</text>
</comment>
<gene>
    <name evidence="2" type="ORF">PIB30_078347</name>
</gene>
<evidence type="ECO:0000313" key="3">
    <source>
        <dbReference type="Proteomes" id="UP001341840"/>
    </source>
</evidence>
<evidence type="ECO:0000256" key="1">
    <source>
        <dbReference type="SAM" id="MobiDB-lite"/>
    </source>
</evidence>
<feature type="compositionally biased region" description="Low complexity" evidence="1">
    <location>
        <begin position="39"/>
        <end position="48"/>
    </location>
</feature>
<dbReference type="Proteomes" id="UP001341840">
    <property type="component" value="Unassembled WGS sequence"/>
</dbReference>
<dbReference type="EMBL" id="JASCZI010242735">
    <property type="protein sequence ID" value="MED6211935.1"/>
    <property type="molecule type" value="Genomic_DNA"/>
</dbReference>
<evidence type="ECO:0000313" key="2">
    <source>
        <dbReference type="EMBL" id="MED6211935.1"/>
    </source>
</evidence>